<comment type="caution">
    <text evidence="2">The sequence shown here is derived from an EMBL/GenBank/DDBJ whole genome shotgun (WGS) entry which is preliminary data.</text>
</comment>
<accession>A0A9X9M6V1</accession>
<feature type="non-terminal residue" evidence="2">
    <location>
        <position position="1"/>
    </location>
</feature>
<sequence length="50" mass="5669">VNKGTASNMPRHRVKDDRFFGGYPSRHSELHHSEKGDPHSSRHGQMEALS</sequence>
<name>A0A9X9M6V1_GULGU</name>
<feature type="non-terminal residue" evidence="2">
    <location>
        <position position="50"/>
    </location>
</feature>
<dbReference type="Proteomes" id="UP000269945">
    <property type="component" value="Unassembled WGS sequence"/>
</dbReference>
<dbReference type="EMBL" id="CYRY02043599">
    <property type="protein sequence ID" value="VCX38117.1"/>
    <property type="molecule type" value="Genomic_DNA"/>
</dbReference>
<organism evidence="2 3">
    <name type="scientific">Gulo gulo</name>
    <name type="common">Wolverine</name>
    <name type="synonym">Gluton</name>
    <dbReference type="NCBI Taxonomy" id="48420"/>
    <lineage>
        <taxon>Eukaryota</taxon>
        <taxon>Metazoa</taxon>
        <taxon>Chordata</taxon>
        <taxon>Craniata</taxon>
        <taxon>Vertebrata</taxon>
        <taxon>Euteleostomi</taxon>
        <taxon>Mammalia</taxon>
        <taxon>Eutheria</taxon>
        <taxon>Laurasiatheria</taxon>
        <taxon>Carnivora</taxon>
        <taxon>Caniformia</taxon>
        <taxon>Musteloidea</taxon>
        <taxon>Mustelidae</taxon>
        <taxon>Guloninae</taxon>
        <taxon>Gulo</taxon>
    </lineage>
</organism>
<feature type="compositionally biased region" description="Basic and acidic residues" evidence="1">
    <location>
        <begin position="26"/>
        <end position="40"/>
    </location>
</feature>
<protein>
    <submittedName>
        <fullName evidence="2">Uncharacterized protein</fullName>
    </submittedName>
</protein>
<evidence type="ECO:0000313" key="2">
    <source>
        <dbReference type="EMBL" id="VCX38117.1"/>
    </source>
</evidence>
<evidence type="ECO:0000313" key="3">
    <source>
        <dbReference type="Proteomes" id="UP000269945"/>
    </source>
</evidence>
<dbReference type="AlphaFoldDB" id="A0A9X9M6V1"/>
<gene>
    <name evidence="2" type="ORF">BN2614_LOCUS5</name>
</gene>
<evidence type="ECO:0000256" key="1">
    <source>
        <dbReference type="SAM" id="MobiDB-lite"/>
    </source>
</evidence>
<feature type="region of interest" description="Disordered" evidence="1">
    <location>
        <begin position="1"/>
        <end position="50"/>
    </location>
</feature>
<keyword evidence="3" id="KW-1185">Reference proteome</keyword>
<reference evidence="2 3" key="1">
    <citation type="submission" date="2018-10" db="EMBL/GenBank/DDBJ databases">
        <authorList>
            <person name="Ekblom R."/>
            <person name="Jareborg N."/>
        </authorList>
    </citation>
    <scope>NUCLEOTIDE SEQUENCE [LARGE SCALE GENOMIC DNA]</scope>
    <source>
        <tissue evidence="2">Muscle</tissue>
    </source>
</reference>
<proteinExistence type="predicted"/>